<comment type="caution">
    <text evidence="2">The sequence shown here is derived from an EMBL/GenBank/DDBJ whole genome shotgun (WGS) entry which is preliminary data.</text>
</comment>
<protein>
    <submittedName>
        <fullName evidence="2">Uncharacterized protein</fullName>
    </submittedName>
</protein>
<feature type="region of interest" description="Disordered" evidence="1">
    <location>
        <begin position="86"/>
        <end position="111"/>
    </location>
</feature>
<reference evidence="2" key="1">
    <citation type="journal article" date="2020" name="Nat. Commun.">
        <title>Large-scale genome sequencing of mycorrhizal fungi provides insights into the early evolution of symbiotic traits.</title>
        <authorList>
            <person name="Miyauchi S."/>
            <person name="Kiss E."/>
            <person name="Kuo A."/>
            <person name="Drula E."/>
            <person name="Kohler A."/>
            <person name="Sanchez-Garcia M."/>
            <person name="Morin E."/>
            <person name="Andreopoulos B."/>
            <person name="Barry K.W."/>
            <person name="Bonito G."/>
            <person name="Buee M."/>
            <person name="Carver A."/>
            <person name="Chen C."/>
            <person name="Cichocki N."/>
            <person name="Clum A."/>
            <person name="Culley D."/>
            <person name="Crous P.W."/>
            <person name="Fauchery L."/>
            <person name="Girlanda M."/>
            <person name="Hayes R.D."/>
            <person name="Keri Z."/>
            <person name="LaButti K."/>
            <person name="Lipzen A."/>
            <person name="Lombard V."/>
            <person name="Magnuson J."/>
            <person name="Maillard F."/>
            <person name="Murat C."/>
            <person name="Nolan M."/>
            <person name="Ohm R.A."/>
            <person name="Pangilinan J."/>
            <person name="Pereira M.F."/>
            <person name="Perotto S."/>
            <person name="Peter M."/>
            <person name="Pfister S."/>
            <person name="Riley R."/>
            <person name="Sitrit Y."/>
            <person name="Stielow J.B."/>
            <person name="Szollosi G."/>
            <person name="Zifcakova L."/>
            <person name="Stursova M."/>
            <person name="Spatafora J.W."/>
            <person name="Tedersoo L."/>
            <person name="Vaario L.M."/>
            <person name="Yamada A."/>
            <person name="Yan M."/>
            <person name="Wang P."/>
            <person name="Xu J."/>
            <person name="Bruns T."/>
            <person name="Baldrian P."/>
            <person name="Vilgalys R."/>
            <person name="Dunand C."/>
            <person name="Henrissat B."/>
            <person name="Grigoriev I.V."/>
            <person name="Hibbett D."/>
            <person name="Nagy L.G."/>
            <person name="Martin F.M."/>
        </authorList>
    </citation>
    <scope>NUCLEOTIDE SEQUENCE</scope>
    <source>
        <strain evidence="2">UP504</strain>
    </source>
</reference>
<name>A0A9P6AUZ6_9AGAM</name>
<dbReference type="Proteomes" id="UP000886523">
    <property type="component" value="Unassembled WGS sequence"/>
</dbReference>
<keyword evidence="3" id="KW-1185">Reference proteome</keyword>
<organism evidence="2 3">
    <name type="scientific">Hydnum rufescens UP504</name>
    <dbReference type="NCBI Taxonomy" id="1448309"/>
    <lineage>
        <taxon>Eukaryota</taxon>
        <taxon>Fungi</taxon>
        <taxon>Dikarya</taxon>
        <taxon>Basidiomycota</taxon>
        <taxon>Agaricomycotina</taxon>
        <taxon>Agaricomycetes</taxon>
        <taxon>Cantharellales</taxon>
        <taxon>Hydnaceae</taxon>
        <taxon>Hydnum</taxon>
    </lineage>
</organism>
<accession>A0A9P6AUZ6</accession>
<dbReference type="EMBL" id="MU128985">
    <property type="protein sequence ID" value="KAF9512494.1"/>
    <property type="molecule type" value="Genomic_DNA"/>
</dbReference>
<evidence type="ECO:0000256" key="1">
    <source>
        <dbReference type="SAM" id="MobiDB-lite"/>
    </source>
</evidence>
<sequence length="328" mass="36594">MRYTISGEFVNPSNRGRIIRQVHRFFYKIREFRFSRSQTALLDATPVPNLQFPLSVPLPGAKEATIVIDVATEEEHDEVHFAPHHEVEKTVRQPEAPAPSTFPELEHQPGKDPFSVQHELDRTIVSKRPCPVGSGPAQVDAEDGIAESNLAEITPESTHPVPEQNVAQHHGGNTDSQFHLHSSRSFSRCIILTFLLVLLIVSLLHYHHSRAVAAVSHRIEVAKSHSINSHHVFEHATLVAGTSSTNAKIVERHAEVAVEVAKNGLQWASKCVELAAQRVGDDRAKIAQLEVELDKIQRDIWNPWGVLRMLRGAGLTIFTRFSDTQDHA</sequence>
<evidence type="ECO:0000313" key="3">
    <source>
        <dbReference type="Proteomes" id="UP000886523"/>
    </source>
</evidence>
<proteinExistence type="predicted"/>
<dbReference type="AlphaFoldDB" id="A0A9P6AUZ6"/>
<gene>
    <name evidence="2" type="ORF">BS47DRAFT_1363054</name>
</gene>
<evidence type="ECO:0000313" key="2">
    <source>
        <dbReference type="EMBL" id="KAF9512494.1"/>
    </source>
</evidence>